<dbReference type="Proteomes" id="UP000245942">
    <property type="component" value="Unassembled WGS sequence"/>
</dbReference>
<dbReference type="AlphaFoldDB" id="A0A316U0U7"/>
<evidence type="ECO:0000256" key="1">
    <source>
        <dbReference type="SAM" id="MobiDB-lite"/>
    </source>
</evidence>
<accession>A0A316U0U7</accession>
<name>A0A316U0U7_9BASI</name>
<keyword evidence="3" id="KW-1185">Reference proteome</keyword>
<organism evidence="2 3">
    <name type="scientific">Pseudomicrostroma glucosiphilum</name>
    <dbReference type="NCBI Taxonomy" id="1684307"/>
    <lineage>
        <taxon>Eukaryota</taxon>
        <taxon>Fungi</taxon>
        <taxon>Dikarya</taxon>
        <taxon>Basidiomycota</taxon>
        <taxon>Ustilaginomycotina</taxon>
        <taxon>Exobasidiomycetes</taxon>
        <taxon>Microstromatales</taxon>
        <taxon>Microstromatales incertae sedis</taxon>
        <taxon>Pseudomicrostroma</taxon>
    </lineage>
</organism>
<dbReference type="EMBL" id="KZ819336">
    <property type="protein sequence ID" value="PWN18494.1"/>
    <property type="molecule type" value="Genomic_DNA"/>
</dbReference>
<reference evidence="2 3" key="1">
    <citation type="journal article" date="2018" name="Mol. Biol. Evol.">
        <title>Broad Genomic Sampling Reveals a Smut Pathogenic Ancestry of the Fungal Clade Ustilaginomycotina.</title>
        <authorList>
            <person name="Kijpornyongpan T."/>
            <person name="Mondo S.J."/>
            <person name="Barry K."/>
            <person name="Sandor L."/>
            <person name="Lee J."/>
            <person name="Lipzen A."/>
            <person name="Pangilinan J."/>
            <person name="LaButti K."/>
            <person name="Hainaut M."/>
            <person name="Henrissat B."/>
            <person name="Grigoriev I.V."/>
            <person name="Spatafora J.W."/>
            <person name="Aime M.C."/>
        </authorList>
    </citation>
    <scope>NUCLEOTIDE SEQUENCE [LARGE SCALE GENOMIC DNA]</scope>
    <source>
        <strain evidence="2 3">MCA 4718</strain>
    </source>
</reference>
<evidence type="ECO:0000313" key="3">
    <source>
        <dbReference type="Proteomes" id="UP000245942"/>
    </source>
</evidence>
<sequence length="454" mass="49304">MSTHAVSSSSRLAVRRRSSLTEADLLATRLAVTSLVRAIAKSGVPTSEAAVEASLAKRTAMAAAMAKPTAMAPAASACATPNGTITVTPTTTPRKSVISGTLERLRRASHRKSLEIHNTSESSLQHPTAPLFSSPFNAARARAPSMPSSTVVAVSLDAELGEDYHPPAPEVSTRPRLFRSTGSDPLISTHHLPHISLHLKHKRRQNHTHEDEDTTTGLPSVTEGVQSSSNLFAAAFDLAAPHDQGTPGSSRGTSIASSLGESPRLQNLALATGFRQAYTEDSICPIQKETKRRPPPLNLHLGTSTAEADLPLPVSDRFEDSFPPEGQVKKITLQLEDWQKELTVSNVPPRPSYTHTSSLFNVAPATSWPVQHLRMRSRASSLALNHEAPRTRTFVPADFAQSTEEREPRRKSMLAAAPQENHKKSLKRPTVPTSASSPFMSFREDWQHENSRLW</sequence>
<dbReference type="GeneID" id="37017234"/>
<dbReference type="RefSeq" id="XP_025345654.1">
    <property type="nucleotide sequence ID" value="XM_025495500.1"/>
</dbReference>
<gene>
    <name evidence="2" type="ORF">BCV69DRAFT_76050</name>
</gene>
<proteinExistence type="predicted"/>
<protein>
    <submittedName>
        <fullName evidence="2">Uncharacterized protein</fullName>
    </submittedName>
</protein>
<evidence type="ECO:0000313" key="2">
    <source>
        <dbReference type="EMBL" id="PWN18494.1"/>
    </source>
</evidence>
<feature type="region of interest" description="Disordered" evidence="1">
    <location>
        <begin position="393"/>
        <end position="438"/>
    </location>
</feature>